<name>A0A507BGY2_9PEZI</name>
<dbReference type="PANTHER" id="PTHR36574">
    <property type="entry name" value="RHAMNOGALACTURONATE LYASE-RELATED"/>
    <property type="match status" value="1"/>
</dbReference>
<keyword evidence="7 11" id="KW-0456">Lyase</keyword>
<dbReference type="Pfam" id="PF09284">
    <property type="entry name" value="RhgB_N"/>
    <property type="match status" value="1"/>
</dbReference>
<evidence type="ECO:0000256" key="9">
    <source>
        <dbReference type="ARBA" id="ARBA00023316"/>
    </source>
</evidence>
<evidence type="ECO:0000313" key="16">
    <source>
        <dbReference type="EMBL" id="TPX18753.1"/>
    </source>
</evidence>
<feature type="disulfide bond" evidence="12">
    <location>
        <begin position="55"/>
        <end position="105"/>
    </location>
</feature>
<feature type="domain" description="Rhamnogalacturonase B N-terminal" evidence="13">
    <location>
        <begin position="27"/>
        <end position="283"/>
    </location>
</feature>
<dbReference type="InterPro" id="IPR011013">
    <property type="entry name" value="Gal_mutarotase_sf_dom"/>
</dbReference>
<dbReference type="Pfam" id="PF14686">
    <property type="entry name" value="fn3_3"/>
    <property type="match status" value="1"/>
</dbReference>
<dbReference type="FunFam" id="2.60.120.260:FF:000102">
    <property type="entry name" value="Rhamnogalacturonate lyase A"/>
    <property type="match status" value="1"/>
</dbReference>
<evidence type="ECO:0000256" key="4">
    <source>
        <dbReference type="ARBA" id="ARBA00022525"/>
    </source>
</evidence>
<evidence type="ECO:0000256" key="2">
    <source>
        <dbReference type="ARBA" id="ARBA00004613"/>
    </source>
</evidence>
<dbReference type="STRING" id="1093900.A0A507BGY2"/>
<comment type="subcellular location">
    <subcellularLocation>
        <location evidence="2 11">Secreted</location>
    </subcellularLocation>
</comment>
<evidence type="ECO:0000256" key="7">
    <source>
        <dbReference type="ARBA" id="ARBA00023239"/>
    </source>
</evidence>
<dbReference type="InterPro" id="IPR016590">
    <property type="entry name" value="Rhamnogalacturonase_B"/>
</dbReference>
<keyword evidence="6 12" id="KW-1015">Disulfide bond</keyword>
<dbReference type="Gene3D" id="2.60.40.1120">
    <property type="entry name" value="Carboxypeptidase-like, regulatory domain"/>
    <property type="match status" value="1"/>
</dbReference>
<dbReference type="GO" id="GO:0045490">
    <property type="term" value="P:pectin catabolic process"/>
    <property type="evidence" value="ECO:0007669"/>
    <property type="project" value="TreeGrafter"/>
</dbReference>
<dbReference type="OrthoDB" id="114708at2759"/>
<dbReference type="SUPFAM" id="SSF74650">
    <property type="entry name" value="Galactose mutarotase-like"/>
    <property type="match status" value="1"/>
</dbReference>
<feature type="chain" id="PRO_5021523889" description="Rhamnogalacturonate lyase" evidence="11">
    <location>
        <begin position="26"/>
        <end position="544"/>
    </location>
</feature>
<proteinExistence type="inferred from homology"/>
<dbReference type="InterPro" id="IPR008979">
    <property type="entry name" value="Galactose-bd-like_sf"/>
</dbReference>
<dbReference type="InterPro" id="IPR014718">
    <property type="entry name" value="GH-type_carb-bd"/>
</dbReference>
<evidence type="ECO:0000259" key="14">
    <source>
        <dbReference type="Pfam" id="PF14683"/>
    </source>
</evidence>
<dbReference type="Gene3D" id="2.60.120.260">
    <property type="entry name" value="Galactose-binding domain-like"/>
    <property type="match status" value="1"/>
</dbReference>
<dbReference type="AlphaFoldDB" id="A0A507BGY2"/>
<keyword evidence="17" id="KW-1185">Reference proteome</keyword>
<dbReference type="PIRSF" id="PIRSF011794">
    <property type="entry name" value="Rhamnogalacturonase_B"/>
    <property type="match status" value="1"/>
</dbReference>
<dbReference type="EC" id="4.2.2.23" evidence="11"/>
<dbReference type="GO" id="GO:0030246">
    <property type="term" value="F:carbohydrate binding"/>
    <property type="evidence" value="ECO:0007669"/>
    <property type="project" value="UniProtKB-UniRule"/>
</dbReference>
<comment type="similarity">
    <text evidence="3 11">Belongs to the polysaccharide lyase 4 family.</text>
</comment>
<dbReference type="GO" id="GO:0102210">
    <property type="term" value="F:rhamnogalacturonan endolyase activity"/>
    <property type="evidence" value="ECO:0007669"/>
    <property type="project" value="UniProtKB-UniRule"/>
</dbReference>
<dbReference type="SUPFAM" id="SSF49785">
    <property type="entry name" value="Galactose-binding domain-like"/>
    <property type="match status" value="1"/>
</dbReference>
<dbReference type="GeneID" id="41970057"/>
<dbReference type="Pfam" id="PF14683">
    <property type="entry name" value="CBM-like"/>
    <property type="match status" value="1"/>
</dbReference>
<keyword evidence="5 11" id="KW-0732">Signal</keyword>
<evidence type="ECO:0000259" key="13">
    <source>
        <dbReference type="Pfam" id="PF09284"/>
    </source>
</evidence>
<dbReference type="PANTHER" id="PTHR36574:SF1">
    <property type="entry name" value="RHAMNOGALACTURONATE LYASE-RELATED"/>
    <property type="match status" value="1"/>
</dbReference>
<keyword evidence="8 11" id="KW-0119">Carbohydrate metabolism</keyword>
<dbReference type="GO" id="GO:0071555">
    <property type="term" value="P:cell wall organization"/>
    <property type="evidence" value="ECO:0007669"/>
    <property type="project" value="UniProtKB-UniRule"/>
</dbReference>
<organism evidence="16 17">
    <name type="scientific">Thyridium curvatum</name>
    <dbReference type="NCBI Taxonomy" id="1093900"/>
    <lineage>
        <taxon>Eukaryota</taxon>
        <taxon>Fungi</taxon>
        <taxon>Dikarya</taxon>
        <taxon>Ascomycota</taxon>
        <taxon>Pezizomycotina</taxon>
        <taxon>Sordariomycetes</taxon>
        <taxon>Sordariomycetidae</taxon>
        <taxon>Thyridiales</taxon>
        <taxon>Thyridiaceae</taxon>
        <taxon>Thyridium</taxon>
    </lineage>
</organism>
<accession>A0A507BGY2</accession>
<keyword evidence="9 11" id="KW-0961">Cell wall biogenesis/degradation</keyword>
<gene>
    <name evidence="16" type="ORF">E0L32_002610</name>
</gene>
<comment type="caution">
    <text evidence="16">The sequence shown here is derived from an EMBL/GenBank/DDBJ whole genome shotgun (WGS) entry which is preliminary data.</text>
</comment>
<dbReference type="RefSeq" id="XP_031000464.1">
    <property type="nucleotide sequence ID" value="XM_031136819.1"/>
</dbReference>
<feature type="signal peptide" evidence="11">
    <location>
        <begin position="1"/>
        <end position="25"/>
    </location>
</feature>
<evidence type="ECO:0000256" key="8">
    <source>
        <dbReference type="ARBA" id="ARBA00023277"/>
    </source>
</evidence>
<evidence type="ECO:0000256" key="1">
    <source>
        <dbReference type="ARBA" id="ARBA00001324"/>
    </source>
</evidence>
<dbReference type="InterPro" id="IPR029413">
    <property type="entry name" value="RG-lyase_II"/>
</dbReference>
<dbReference type="Gene3D" id="2.70.98.10">
    <property type="match status" value="1"/>
</dbReference>
<evidence type="ECO:0000256" key="12">
    <source>
        <dbReference type="PIRSR" id="PIRSR011794-1"/>
    </source>
</evidence>
<sequence length="544" mass="57889">MAHFCLASLWLWLLSVFAFSSGVLAAFGFTKSSNNYVIDAGSDNPLVFQVSSSTCDINSILYRGVQLQATGSKGTHINSGLGSGTSVSVTQATTASGTDYVKVTCSVSGLTHYMIVRKGDSSIFMATYIMAEPSVGEMRFLARLDSSKLPYEYPYGDVSTTAGSTSTVEGSDVFVVNGQTRSKFYSSTRFIDENVHCVYGGNDVIHVCVMTPQQESSSGGPFFRDIDSNNAGDGATNLYNYMNSGHVQTESYRMGLHGPYIMQFSRSGIPSVKNLDLSFFDEISGVNGLVTKSQRGFVKGTASGVPSSFQTVVHWYNGAAQYWTMASSGGAFTSPAMKPGTYTMVLYQTEFKVATVNGVSVSAGQTTTANIASTFSTNHNTLFKIGEYDGQPTGFRNADKFLRMHPSDSRMSSWGPLTYTVGSSSLSDFPMAVFQAVNNPVTIKFNLGSAPTGSATLRIATTLSFAGSRPQAKVNSWTGPTPGAPTKIDSRGVTRGAYRGYGEMYDVQIPTGTLVSGSNTITISSISGSSGATFLSPNFVSTSQ</sequence>
<comment type="catalytic activity">
    <reaction evidence="1 11">
        <text>Endotype eliminative cleavage of L-alpha-rhamnopyranosyl-(1-&gt;4)-alpha-D-galactopyranosyluronic acid bonds of rhamnogalacturonan I domains in ramified hairy regions of pectin leaving L-rhamnopyranose at the reducing end and 4-deoxy-4,5-unsaturated D-galactopyranosyluronic acid at the non-reducing end.</text>
        <dbReference type="EC" id="4.2.2.23"/>
    </reaction>
</comment>
<keyword evidence="4 11" id="KW-0964">Secreted</keyword>
<evidence type="ECO:0000256" key="10">
    <source>
        <dbReference type="ARBA" id="ARBA00023326"/>
    </source>
</evidence>
<reference evidence="16 17" key="1">
    <citation type="submission" date="2019-06" db="EMBL/GenBank/DDBJ databases">
        <title>Draft genome sequence of the filamentous fungus Phialemoniopsis curvata isolated from diesel fuel.</title>
        <authorList>
            <person name="Varaljay V.A."/>
            <person name="Lyon W.J."/>
            <person name="Crouch A.L."/>
            <person name="Drake C.E."/>
            <person name="Hollomon J.M."/>
            <person name="Nadeau L.J."/>
            <person name="Nunn H.S."/>
            <person name="Stevenson B.S."/>
            <person name="Bojanowski C.L."/>
            <person name="Crookes-Goodson W.J."/>
        </authorList>
    </citation>
    <scope>NUCLEOTIDE SEQUENCE [LARGE SCALE GENOMIC DNA]</scope>
    <source>
        <strain evidence="16 17">D216</strain>
    </source>
</reference>
<dbReference type="CDD" id="cd10316">
    <property type="entry name" value="RGL4_M"/>
    <property type="match status" value="1"/>
</dbReference>
<dbReference type="InParanoid" id="A0A507BGY2"/>
<dbReference type="FunFam" id="2.70.98.10:FF:000020">
    <property type="entry name" value="Rhamnogalacturonate lyase A"/>
    <property type="match status" value="1"/>
</dbReference>
<protein>
    <recommendedName>
        <fullName evidence="11">Rhamnogalacturonate lyase</fullName>
        <ecNumber evidence="11">4.2.2.23</ecNumber>
    </recommendedName>
</protein>
<evidence type="ECO:0000256" key="3">
    <source>
        <dbReference type="ARBA" id="ARBA00010418"/>
    </source>
</evidence>
<dbReference type="GO" id="GO:0005576">
    <property type="term" value="C:extracellular region"/>
    <property type="evidence" value="ECO:0007669"/>
    <property type="project" value="UniProtKB-SubCell"/>
</dbReference>
<evidence type="ECO:0000313" key="17">
    <source>
        <dbReference type="Proteomes" id="UP000319257"/>
    </source>
</evidence>
<evidence type="ECO:0000256" key="5">
    <source>
        <dbReference type="ARBA" id="ARBA00022729"/>
    </source>
</evidence>
<evidence type="ECO:0000256" key="11">
    <source>
        <dbReference type="PIRNR" id="PIRNR011794"/>
    </source>
</evidence>
<dbReference type="InterPro" id="IPR013784">
    <property type="entry name" value="Carb-bd-like_fold"/>
</dbReference>
<dbReference type="EMBL" id="SKBQ01000010">
    <property type="protein sequence ID" value="TPX18753.1"/>
    <property type="molecule type" value="Genomic_DNA"/>
</dbReference>
<dbReference type="InterPro" id="IPR015364">
    <property type="entry name" value="RhgB_N"/>
</dbReference>
<dbReference type="SUPFAM" id="SSF49452">
    <property type="entry name" value="Starch-binding domain-like"/>
    <property type="match status" value="1"/>
</dbReference>
<evidence type="ECO:0000259" key="15">
    <source>
        <dbReference type="Pfam" id="PF14686"/>
    </source>
</evidence>
<dbReference type="InterPro" id="IPR029411">
    <property type="entry name" value="RG-lyase_III"/>
</dbReference>
<dbReference type="CDD" id="cd10317">
    <property type="entry name" value="RGL4_C"/>
    <property type="match status" value="1"/>
</dbReference>
<feature type="domain" description="Rhamnogalacturonan lyase" evidence="15">
    <location>
        <begin position="294"/>
        <end position="368"/>
    </location>
</feature>
<keyword evidence="10 11" id="KW-0624">Polysaccharide degradation</keyword>
<evidence type="ECO:0000256" key="6">
    <source>
        <dbReference type="ARBA" id="ARBA00023157"/>
    </source>
</evidence>
<dbReference type="Proteomes" id="UP000319257">
    <property type="component" value="Unassembled WGS sequence"/>
</dbReference>
<feature type="disulfide bond" evidence="12">
    <location>
        <begin position="197"/>
        <end position="208"/>
    </location>
</feature>
<dbReference type="CDD" id="cd10320">
    <property type="entry name" value="RGL4_N"/>
    <property type="match status" value="1"/>
</dbReference>
<feature type="domain" description="Rhamnogalacturonan lyase" evidence="14">
    <location>
        <begin position="381"/>
        <end position="538"/>
    </location>
</feature>